<dbReference type="EC" id="2.7.4.9" evidence="2 12"/>
<dbReference type="GO" id="GO:0005829">
    <property type="term" value="C:cytosol"/>
    <property type="evidence" value="ECO:0007669"/>
    <property type="project" value="TreeGrafter"/>
</dbReference>
<keyword evidence="4 12" id="KW-0808">Transferase</keyword>
<comment type="caution">
    <text evidence="14">The sequence shown here is derived from an EMBL/GenBank/DDBJ whole genome shotgun (WGS) entry which is preliminary data.</text>
</comment>
<dbReference type="SUPFAM" id="SSF52540">
    <property type="entry name" value="P-loop containing nucleoside triphosphate hydrolases"/>
    <property type="match status" value="1"/>
</dbReference>
<dbReference type="AlphaFoldDB" id="A0AAW6TY78"/>
<keyword evidence="5 12" id="KW-0545">Nucleotide biosynthesis</keyword>
<proteinExistence type="inferred from homology"/>
<keyword evidence="6 12" id="KW-0547">Nucleotide-binding</keyword>
<comment type="catalytic activity">
    <reaction evidence="10 12">
        <text>dTMP + ATP = dTDP + ADP</text>
        <dbReference type="Rhea" id="RHEA:13517"/>
        <dbReference type="ChEBI" id="CHEBI:30616"/>
        <dbReference type="ChEBI" id="CHEBI:58369"/>
        <dbReference type="ChEBI" id="CHEBI:63528"/>
        <dbReference type="ChEBI" id="CHEBI:456216"/>
        <dbReference type="EC" id="2.7.4.9"/>
    </reaction>
</comment>
<dbReference type="GO" id="GO:0006235">
    <property type="term" value="P:dTTP biosynthetic process"/>
    <property type="evidence" value="ECO:0007669"/>
    <property type="project" value="UniProtKB-UniRule"/>
</dbReference>
<dbReference type="CDD" id="cd01672">
    <property type="entry name" value="TMPK"/>
    <property type="match status" value="1"/>
</dbReference>
<keyword evidence="15" id="KW-1185">Reference proteome</keyword>
<dbReference type="InterPro" id="IPR027417">
    <property type="entry name" value="P-loop_NTPase"/>
</dbReference>
<feature type="domain" description="Thymidylate kinase-like" evidence="13">
    <location>
        <begin position="12"/>
        <end position="198"/>
    </location>
</feature>
<evidence type="ECO:0000256" key="6">
    <source>
        <dbReference type="ARBA" id="ARBA00022741"/>
    </source>
</evidence>
<evidence type="ECO:0000256" key="9">
    <source>
        <dbReference type="ARBA" id="ARBA00029962"/>
    </source>
</evidence>
<dbReference type="Gene3D" id="3.40.50.300">
    <property type="entry name" value="P-loop containing nucleotide triphosphate hydrolases"/>
    <property type="match status" value="1"/>
</dbReference>
<dbReference type="RefSeq" id="WP_349244252.1">
    <property type="nucleotide sequence ID" value="NZ_JASCXX010000007.1"/>
</dbReference>
<organism evidence="14 15">
    <name type="scientific">Anaerobaca lacustris</name>
    <dbReference type="NCBI Taxonomy" id="3044600"/>
    <lineage>
        <taxon>Bacteria</taxon>
        <taxon>Pseudomonadati</taxon>
        <taxon>Planctomycetota</taxon>
        <taxon>Phycisphaerae</taxon>
        <taxon>Sedimentisphaerales</taxon>
        <taxon>Anaerobacaceae</taxon>
        <taxon>Anaerobaca</taxon>
    </lineage>
</organism>
<protein>
    <recommendedName>
        <fullName evidence="3 12">Thymidylate kinase</fullName>
        <ecNumber evidence="2 12">2.7.4.9</ecNumber>
    </recommendedName>
    <alternativeName>
        <fullName evidence="9 12">dTMP kinase</fullName>
    </alternativeName>
</protein>
<evidence type="ECO:0000256" key="10">
    <source>
        <dbReference type="ARBA" id="ARBA00048743"/>
    </source>
</evidence>
<comment type="similarity">
    <text evidence="1 12">Belongs to the thymidylate kinase family.</text>
</comment>
<dbReference type="PANTHER" id="PTHR10344">
    <property type="entry name" value="THYMIDYLATE KINASE"/>
    <property type="match status" value="1"/>
</dbReference>
<evidence type="ECO:0000256" key="3">
    <source>
        <dbReference type="ARBA" id="ARBA00017144"/>
    </source>
</evidence>
<reference evidence="14" key="1">
    <citation type="submission" date="2023-05" db="EMBL/GenBank/DDBJ databases">
        <title>Anaerotaeda fermentans gen. nov., sp. nov., a novel anaerobic planctomycete of the new family within the order Sedimentisphaerales isolated from Taman Peninsula, Russia.</title>
        <authorList>
            <person name="Khomyakova M.A."/>
            <person name="Merkel A.Y."/>
            <person name="Slobodkin A.I."/>
        </authorList>
    </citation>
    <scope>NUCLEOTIDE SEQUENCE</scope>
    <source>
        <strain evidence="14">M17dextr</strain>
    </source>
</reference>
<evidence type="ECO:0000256" key="12">
    <source>
        <dbReference type="HAMAP-Rule" id="MF_00165"/>
    </source>
</evidence>
<dbReference type="EMBL" id="JASCXX010000007">
    <property type="protein sequence ID" value="MDI6448841.1"/>
    <property type="molecule type" value="Genomic_DNA"/>
</dbReference>
<evidence type="ECO:0000256" key="11">
    <source>
        <dbReference type="ARBA" id="ARBA00057735"/>
    </source>
</evidence>
<name>A0AAW6TY78_9BACT</name>
<evidence type="ECO:0000313" key="15">
    <source>
        <dbReference type="Proteomes" id="UP001431776"/>
    </source>
</evidence>
<dbReference type="FunFam" id="3.40.50.300:FF:000225">
    <property type="entry name" value="Thymidylate kinase"/>
    <property type="match status" value="1"/>
</dbReference>
<keyword evidence="7 12" id="KW-0418">Kinase</keyword>
<dbReference type="HAMAP" id="MF_00165">
    <property type="entry name" value="Thymidylate_kinase"/>
    <property type="match status" value="1"/>
</dbReference>
<comment type="function">
    <text evidence="11 12">Phosphorylation of dTMP to form dTDP in both de novo and salvage pathways of dTTP synthesis.</text>
</comment>
<dbReference type="InterPro" id="IPR039430">
    <property type="entry name" value="Thymidylate_kin-like_dom"/>
</dbReference>
<dbReference type="GO" id="GO:0005524">
    <property type="term" value="F:ATP binding"/>
    <property type="evidence" value="ECO:0007669"/>
    <property type="project" value="UniProtKB-UniRule"/>
</dbReference>
<dbReference type="Proteomes" id="UP001431776">
    <property type="component" value="Unassembled WGS sequence"/>
</dbReference>
<dbReference type="InterPro" id="IPR018094">
    <property type="entry name" value="Thymidylate_kinase"/>
</dbReference>
<feature type="binding site" evidence="12">
    <location>
        <begin position="14"/>
        <end position="21"/>
    </location>
    <ligand>
        <name>ATP</name>
        <dbReference type="ChEBI" id="CHEBI:30616"/>
    </ligand>
</feature>
<dbReference type="GO" id="GO:0004798">
    <property type="term" value="F:dTMP kinase activity"/>
    <property type="evidence" value="ECO:0007669"/>
    <property type="project" value="UniProtKB-UniRule"/>
</dbReference>
<gene>
    <name evidence="12 14" type="primary">tmk</name>
    <name evidence="14" type="ORF">QJ522_07265</name>
</gene>
<dbReference type="GO" id="GO:0006227">
    <property type="term" value="P:dUDP biosynthetic process"/>
    <property type="evidence" value="ECO:0007669"/>
    <property type="project" value="TreeGrafter"/>
</dbReference>
<dbReference type="NCBIfam" id="TIGR00041">
    <property type="entry name" value="DTMP_kinase"/>
    <property type="match status" value="1"/>
</dbReference>
<evidence type="ECO:0000256" key="7">
    <source>
        <dbReference type="ARBA" id="ARBA00022777"/>
    </source>
</evidence>
<evidence type="ECO:0000256" key="2">
    <source>
        <dbReference type="ARBA" id="ARBA00012980"/>
    </source>
</evidence>
<accession>A0AAW6TY78</accession>
<sequence length="219" mass="23885">MTGTLGGRFVVLDGPDGCGKSTQMRLLAQWLGEQGVSTASFRDPGTTAIGEKIREILLSPAHDAMTTPTEVLLYMAARAQLWAEEIAPALQRGRCVLLDRWLSSTCAYQGHAGQFGIEKVIAIANDALDRVWPDLTIVLDVDLATAAGRLNRALDRMEQKGDSYHRKVREGFLKLAEGRPDFVVVDSSLDVDAVHEQVVAAVGRLGSSPSQKAWDRQDR</sequence>
<evidence type="ECO:0000313" key="14">
    <source>
        <dbReference type="EMBL" id="MDI6448841.1"/>
    </source>
</evidence>
<evidence type="ECO:0000256" key="1">
    <source>
        <dbReference type="ARBA" id="ARBA00009776"/>
    </source>
</evidence>
<dbReference type="PANTHER" id="PTHR10344:SF4">
    <property type="entry name" value="UMP-CMP KINASE 2, MITOCHONDRIAL"/>
    <property type="match status" value="1"/>
</dbReference>
<dbReference type="Pfam" id="PF02223">
    <property type="entry name" value="Thymidylate_kin"/>
    <property type="match status" value="1"/>
</dbReference>
<dbReference type="GO" id="GO:0006233">
    <property type="term" value="P:dTDP biosynthetic process"/>
    <property type="evidence" value="ECO:0007669"/>
    <property type="project" value="InterPro"/>
</dbReference>
<evidence type="ECO:0000256" key="8">
    <source>
        <dbReference type="ARBA" id="ARBA00022840"/>
    </source>
</evidence>
<evidence type="ECO:0000256" key="4">
    <source>
        <dbReference type="ARBA" id="ARBA00022679"/>
    </source>
</evidence>
<keyword evidence="8 12" id="KW-0067">ATP-binding</keyword>
<evidence type="ECO:0000259" key="13">
    <source>
        <dbReference type="Pfam" id="PF02223"/>
    </source>
</evidence>
<evidence type="ECO:0000256" key="5">
    <source>
        <dbReference type="ARBA" id="ARBA00022727"/>
    </source>
</evidence>